<gene>
    <name evidence="7" type="ORF">HNQ94_001597</name>
</gene>
<dbReference type="PROSITE" id="PS50977">
    <property type="entry name" value="HTH_TETR_2"/>
    <property type="match status" value="1"/>
</dbReference>
<sequence length="209" mass="23729">MKPIKKRSIGRPRSDEQKKPTNEIILQAATKLFLANGYKEVSIDDVAESCNVTKATVYYYYSSKAELFTETIVQMMLRIRGHMQAILQQSIPLRTRLLEVAKAQLRATVEIDVEGFMRETKNALSTEQVSQVQKAEENMLYVLEQAFIDAIEAGEIDKVNATFATHSFISLVKVGNYRSASNEPIFPTVEETAEQIIHFFWNGLFQANN</sequence>
<dbReference type="Gene3D" id="1.10.10.60">
    <property type="entry name" value="Homeodomain-like"/>
    <property type="match status" value="1"/>
</dbReference>
<dbReference type="AlphaFoldDB" id="A0A841Q407"/>
<dbReference type="Proteomes" id="UP000581688">
    <property type="component" value="Unassembled WGS sequence"/>
</dbReference>
<dbReference type="PANTHER" id="PTHR30055">
    <property type="entry name" value="HTH-TYPE TRANSCRIPTIONAL REGULATOR RUTR"/>
    <property type="match status" value="1"/>
</dbReference>
<accession>A0A841Q407</accession>
<evidence type="ECO:0000256" key="4">
    <source>
        <dbReference type="ARBA" id="ARBA00023163"/>
    </source>
</evidence>
<keyword evidence="2" id="KW-0805">Transcription regulation</keyword>
<dbReference type="Gene3D" id="1.10.357.10">
    <property type="entry name" value="Tetracycline Repressor, domain 2"/>
    <property type="match status" value="1"/>
</dbReference>
<dbReference type="PRINTS" id="PR00455">
    <property type="entry name" value="HTHTETR"/>
</dbReference>
<protein>
    <submittedName>
        <fullName evidence="7">AcrR family transcriptional regulator</fullName>
    </submittedName>
</protein>
<organism evidence="7 8">
    <name type="scientific">Salirhabdus euzebyi</name>
    <dbReference type="NCBI Taxonomy" id="394506"/>
    <lineage>
        <taxon>Bacteria</taxon>
        <taxon>Bacillati</taxon>
        <taxon>Bacillota</taxon>
        <taxon>Bacilli</taxon>
        <taxon>Bacillales</taxon>
        <taxon>Bacillaceae</taxon>
        <taxon>Salirhabdus</taxon>
    </lineage>
</organism>
<evidence type="ECO:0000256" key="1">
    <source>
        <dbReference type="ARBA" id="ARBA00022491"/>
    </source>
</evidence>
<dbReference type="GO" id="GO:0000976">
    <property type="term" value="F:transcription cis-regulatory region binding"/>
    <property type="evidence" value="ECO:0007669"/>
    <property type="project" value="TreeGrafter"/>
</dbReference>
<dbReference type="PANTHER" id="PTHR30055:SF175">
    <property type="entry name" value="HTH-TYPE TRANSCRIPTIONAL REPRESSOR KSTR2"/>
    <property type="match status" value="1"/>
</dbReference>
<evidence type="ECO:0000256" key="2">
    <source>
        <dbReference type="ARBA" id="ARBA00023015"/>
    </source>
</evidence>
<name>A0A841Q407_9BACI</name>
<dbReference type="InterPro" id="IPR001647">
    <property type="entry name" value="HTH_TetR"/>
</dbReference>
<keyword evidence="8" id="KW-1185">Reference proteome</keyword>
<dbReference type="SUPFAM" id="SSF48498">
    <property type="entry name" value="Tetracyclin repressor-like, C-terminal domain"/>
    <property type="match status" value="1"/>
</dbReference>
<dbReference type="InterPro" id="IPR050109">
    <property type="entry name" value="HTH-type_TetR-like_transc_reg"/>
</dbReference>
<comment type="caution">
    <text evidence="7">The sequence shown here is derived from an EMBL/GenBank/DDBJ whole genome shotgun (WGS) entry which is preliminary data.</text>
</comment>
<dbReference type="InterPro" id="IPR036271">
    <property type="entry name" value="Tet_transcr_reg_TetR-rel_C_sf"/>
</dbReference>
<keyword evidence="1" id="KW-0678">Repressor</keyword>
<dbReference type="GO" id="GO:0045892">
    <property type="term" value="P:negative regulation of DNA-templated transcription"/>
    <property type="evidence" value="ECO:0007669"/>
    <property type="project" value="UniProtKB-ARBA"/>
</dbReference>
<dbReference type="GO" id="GO:0003700">
    <property type="term" value="F:DNA-binding transcription factor activity"/>
    <property type="evidence" value="ECO:0007669"/>
    <property type="project" value="TreeGrafter"/>
</dbReference>
<proteinExistence type="predicted"/>
<dbReference type="EMBL" id="JACHGH010000004">
    <property type="protein sequence ID" value="MBB6453149.1"/>
    <property type="molecule type" value="Genomic_DNA"/>
</dbReference>
<dbReference type="Pfam" id="PF00440">
    <property type="entry name" value="TetR_N"/>
    <property type="match status" value="1"/>
</dbReference>
<evidence type="ECO:0000256" key="3">
    <source>
        <dbReference type="ARBA" id="ARBA00023125"/>
    </source>
</evidence>
<keyword evidence="3 5" id="KW-0238">DNA-binding</keyword>
<keyword evidence="4" id="KW-0804">Transcription</keyword>
<evidence type="ECO:0000256" key="5">
    <source>
        <dbReference type="PROSITE-ProRule" id="PRU00335"/>
    </source>
</evidence>
<reference evidence="7 8" key="1">
    <citation type="submission" date="2020-08" db="EMBL/GenBank/DDBJ databases">
        <title>Genomic Encyclopedia of Type Strains, Phase IV (KMG-IV): sequencing the most valuable type-strain genomes for metagenomic binning, comparative biology and taxonomic classification.</title>
        <authorList>
            <person name="Goeker M."/>
        </authorList>
    </citation>
    <scope>NUCLEOTIDE SEQUENCE [LARGE SCALE GENOMIC DNA]</scope>
    <source>
        <strain evidence="7 8">DSM 19612</strain>
    </source>
</reference>
<evidence type="ECO:0000259" key="6">
    <source>
        <dbReference type="PROSITE" id="PS50977"/>
    </source>
</evidence>
<feature type="domain" description="HTH tetR-type" evidence="6">
    <location>
        <begin position="19"/>
        <end position="79"/>
    </location>
</feature>
<feature type="DNA-binding region" description="H-T-H motif" evidence="5">
    <location>
        <begin position="42"/>
        <end position="61"/>
    </location>
</feature>
<dbReference type="RefSeq" id="WP_221452519.1">
    <property type="nucleotide sequence ID" value="NZ_CADDWK010000004.1"/>
</dbReference>
<evidence type="ECO:0000313" key="7">
    <source>
        <dbReference type="EMBL" id="MBB6453149.1"/>
    </source>
</evidence>
<dbReference type="FunFam" id="1.10.10.60:FF:000141">
    <property type="entry name" value="TetR family transcriptional regulator"/>
    <property type="match status" value="1"/>
</dbReference>
<dbReference type="InterPro" id="IPR009057">
    <property type="entry name" value="Homeodomain-like_sf"/>
</dbReference>
<evidence type="ECO:0000313" key="8">
    <source>
        <dbReference type="Proteomes" id="UP000581688"/>
    </source>
</evidence>
<dbReference type="SUPFAM" id="SSF46689">
    <property type="entry name" value="Homeodomain-like"/>
    <property type="match status" value="1"/>
</dbReference>